<protein>
    <submittedName>
        <fullName evidence="2">Putative membrane protein</fullName>
    </submittedName>
</protein>
<feature type="transmembrane region" description="Helical" evidence="1">
    <location>
        <begin position="6"/>
        <end position="25"/>
    </location>
</feature>
<feature type="transmembrane region" description="Helical" evidence="1">
    <location>
        <begin position="85"/>
        <end position="105"/>
    </location>
</feature>
<dbReference type="KEGG" id="fpz:LA55_1746"/>
<dbReference type="STRING" id="28110.KU46_187"/>
<keyword evidence="1" id="KW-0472">Membrane</keyword>
<name>A0A0B6D8M6_9GAMM</name>
<keyword evidence="1" id="KW-0812">Transmembrane</keyword>
<sequence>MITLDYVIYDCIANACLLGFAILLYKKNKYAWMFVLASLIIKVFIYGKYGITTSFIYLSAQILTTVVTGYIWLKQSNYTKPTQKVRLLAIVASLIVLLLWVGVMYKYVNPYILDYELLFGFDYLCYMLIVVGAIFVAFRLAIGLLFFSVVFISYAVNYANSAMVISNAPQNMRDFIPYYWISAVLLFIAGIIIVAAYTNAKRNI</sequence>
<feature type="transmembrane region" description="Helical" evidence="1">
    <location>
        <begin position="55"/>
        <end position="73"/>
    </location>
</feature>
<dbReference type="AlphaFoldDB" id="A0A0B6D8M6"/>
<proteinExistence type="predicted"/>
<keyword evidence="1" id="KW-1133">Transmembrane helix</keyword>
<feature type="transmembrane region" description="Helical" evidence="1">
    <location>
        <begin position="178"/>
        <end position="198"/>
    </location>
</feature>
<evidence type="ECO:0000313" key="3">
    <source>
        <dbReference type="Proteomes" id="UP000031830"/>
    </source>
</evidence>
<dbReference type="EMBL" id="CP009440">
    <property type="protein sequence ID" value="AJI53968.1"/>
    <property type="molecule type" value="Genomic_DNA"/>
</dbReference>
<dbReference type="Proteomes" id="UP000031830">
    <property type="component" value="Chromosome"/>
</dbReference>
<accession>A0A0B6D8M6</accession>
<feature type="transmembrane region" description="Helical" evidence="1">
    <location>
        <begin position="117"/>
        <end position="138"/>
    </location>
</feature>
<evidence type="ECO:0000256" key="1">
    <source>
        <dbReference type="SAM" id="Phobius"/>
    </source>
</evidence>
<feature type="transmembrane region" description="Helical" evidence="1">
    <location>
        <begin position="145"/>
        <end position="166"/>
    </location>
</feature>
<reference evidence="2 3" key="1">
    <citation type="journal article" date="2015" name="Genome Announc.">
        <title>Genome sequencing of 18 francisella strains to aid in assay development and testing.</title>
        <authorList>
            <person name="Johnson S.L."/>
            <person name="Daligault H.E."/>
            <person name="Davenport K.W."/>
            <person name="Coyne S.R."/>
            <person name="Frey K.G."/>
            <person name="Koroleva G.I."/>
            <person name="Broomall S.M."/>
            <person name="Bishop-Lilly K.A."/>
            <person name="Bruce D.C."/>
            <person name="Chertkov O."/>
            <person name="Freitas T."/>
            <person name="Jaissle J."/>
            <person name="Ladner J.T."/>
            <person name="Rosenzweig C.N."/>
            <person name="Gibbons H.S."/>
            <person name="Palacios G.F."/>
            <person name="Redden C.L."/>
            <person name="Xu Y."/>
            <person name="Minogue T.D."/>
            <person name="Chain P.S."/>
        </authorList>
    </citation>
    <scope>NUCLEOTIDE SEQUENCE [LARGE SCALE GENOMIC DNA]</scope>
    <source>
        <strain evidence="2 3">GA01-2794</strain>
    </source>
</reference>
<feature type="transmembrane region" description="Helical" evidence="1">
    <location>
        <begin position="30"/>
        <end position="49"/>
    </location>
</feature>
<dbReference type="OrthoDB" id="5604365at2"/>
<gene>
    <name evidence="2" type="ORF">LA55_1746</name>
</gene>
<dbReference type="RefSeq" id="WP_044526798.1">
    <property type="nucleotide sequence ID" value="NZ_CP009440.1"/>
</dbReference>
<evidence type="ECO:0000313" key="2">
    <source>
        <dbReference type="EMBL" id="AJI53968.1"/>
    </source>
</evidence>
<organism evidence="2 3">
    <name type="scientific">Francisella philomiragia</name>
    <dbReference type="NCBI Taxonomy" id="28110"/>
    <lineage>
        <taxon>Bacteria</taxon>
        <taxon>Pseudomonadati</taxon>
        <taxon>Pseudomonadota</taxon>
        <taxon>Gammaproteobacteria</taxon>
        <taxon>Thiotrichales</taxon>
        <taxon>Francisellaceae</taxon>
        <taxon>Francisella</taxon>
    </lineage>
</organism>